<organism evidence="2 3">
    <name type="scientific">Parasphingorhabdus cellanae</name>
    <dbReference type="NCBI Taxonomy" id="2806553"/>
    <lineage>
        <taxon>Bacteria</taxon>
        <taxon>Pseudomonadati</taxon>
        <taxon>Pseudomonadota</taxon>
        <taxon>Alphaproteobacteria</taxon>
        <taxon>Sphingomonadales</taxon>
        <taxon>Sphingomonadaceae</taxon>
        <taxon>Parasphingorhabdus</taxon>
    </lineage>
</organism>
<name>A0ABX7T3W6_9SPHN</name>
<reference evidence="2 3" key="1">
    <citation type="submission" date="2021-03" db="EMBL/GenBank/DDBJ databases">
        <title>Complete genome of Parasphingorhabdus_sp.JHSY0214.</title>
        <authorList>
            <person name="Yoo J.H."/>
            <person name="Bae J.W."/>
        </authorList>
    </citation>
    <scope>NUCLEOTIDE SEQUENCE [LARGE SCALE GENOMIC DNA]</scope>
    <source>
        <strain evidence="2 3">JHSY0214</strain>
    </source>
</reference>
<dbReference type="PROSITE" id="PS00061">
    <property type="entry name" value="ADH_SHORT"/>
    <property type="match status" value="1"/>
</dbReference>
<dbReference type="SUPFAM" id="SSF51735">
    <property type="entry name" value="NAD(P)-binding Rossmann-fold domains"/>
    <property type="match status" value="1"/>
</dbReference>
<comment type="similarity">
    <text evidence="1">Belongs to the short-chain dehydrogenases/reductases (SDR) family.</text>
</comment>
<dbReference type="InterPro" id="IPR020904">
    <property type="entry name" value="Sc_DH/Rdtase_CS"/>
</dbReference>
<dbReference type="PRINTS" id="PR00081">
    <property type="entry name" value="GDHRDH"/>
</dbReference>
<dbReference type="InterPro" id="IPR036291">
    <property type="entry name" value="NAD(P)-bd_dom_sf"/>
</dbReference>
<dbReference type="InterPro" id="IPR050259">
    <property type="entry name" value="SDR"/>
</dbReference>
<evidence type="ECO:0000256" key="1">
    <source>
        <dbReference type="ARBA" id="ARBA00006484"/>
    </source>
</evidence>
<accession>A0ABX7T3W6</accession>
<dbReference type="CDD" id="cd05233">
    <property type="entry name" value="SDR_c"/>
    <property type="match status" value="1"/>
</dbReference>
<protein>
    <submittedName>
        <fullName evidence="2">SDR family oxidoreductase</fullName>
    </submittedName>
</protein>
<proteinExistence type="inferred from homology"/>
<dbReference type="Pfam" id="PF13561">
    <property type="entry name" value="adh_short_C2"/>
    <property type="match status" value="1"/>
</dbReference>
<keyword evidence="3" id="KW-1185">Reference proteome</keyword>
<dbReference type="Gene3D" id="3.40.50.720">
    <property type="entry name" value="NAD(P)-binding Rossmann-like Domain"/>
    <property type="match status" value="1"/>
</dbReference>
<evidence type="ECO:0000313" key="2">
    <source>
        <dbReference type="EMBL" id="QTD55492.1"/>
    </source>
</evidence>
<dbReference type="EMBL" id="CP071794">
    <property type="protein sequence ID" value="QTD55492.1"/>
    <property type="molecule type" value="Genomic_DNA"/>
</dbReference>
<dbReference type="RefSeq" id="WP_207987330.1">
    <property type="nucleotide sequence ID" value="NZ_CP071794.1"/>
</dbReference>
<gene>
    <name evidence="2" type="ORF">J4G78_14965</name>
</gene>
<dbReference type="InterPro" id="IPR002347">
    <property type="entry name" value="SDR_fam"/>
</dbReference>
<evidence type="ECO:0000313" key="3">
    <source>
        <dbReference type="Proteomes" id="UP000663923"/>
    </source>
</evidence>
<dbReference type="Proteomes" id="UP000663923">
    <property type="component" value="Chromosome"/>
</dbReference>
<dbReference type="PANTHER" id="PTHR42879">
    <property type="entry name" value="3-OXOACYL-(ACYL-CARRIER-PROTEIN) REDUCTASE"/>
    <property type="match status" value="1"/>
</dbReference>
<dbReference type="PRINTS" id="PR00080">
    <property type="entry name" value="SDRFAMILY"/>
</dbReference>
<dbReference type="PANTHER" id="PTHR42879:SF2">
    <property type="entry name" value="3-OXOACYL-[ACYL-CARRIER-PROTEIN] REDUCTASE FABG"/>
    <property type="match status" value="1"/>
</dbReference>
<sequence length="258" mass="26766">MQLKGKTAAITGGTAGIGRGIAEAFLAEGANVGLMARNPDKGAKVLEELDAGDRAIFVAGDVMQQNSVEGFIDQTVSKFGTVDILVNNAGGAGALAPLADLTDEAFDEAMKWNIYSTFWATRRALKPMIAQQSGRVINISSTEGKMGKPTFAPYTIAKHGINGMTKAVAQEVGTMGITVNSICPGLVLTDLILDNGPTTAEGLGMTFEEMIDMFARESALKRPNTVEEVAAMALLLASDAGAGITGAMLSVDGGTAQY</sequence>